<dbReference type="SUPFAM" id="SSF52540">
    <property type="entry name" value="P-loop containing nucleoside triphosphate hydrolases"/>
    <property type="match status" value="1"/>
</dbReference>
<feature type="region of interest" description="Disordered" evidence="13">
    <location>
        <begin position="31"/>
        <end position="90"/>
    </location>
</feature>
<dbReference type="Gene3D" id="3.40.50.300">
    <property type="entry name" value="P-loop containing nucleotide triphosphate hydrolases"/>
    <property type="match status" value="1"/>
</dbReference>
<keyword evidence="5" id="KW-0132">Cell division</keyword>
<dbReference type="KEGG" id="caua:113070083"/>
<evidence type="ECO:0000256" key="12">
    <source>
        <dbReference type="RuleBase" id="RU004560"/>
    </source>
</evidence>
<feature type="compositionally biased region" description="Low complexity" evidence="13">
    <location>
        <begin position="57"/>
        <end position="68"/>
    </location>
</feature>
<dbReference type="GO" id="GO:0005525">
    <property type="term" value="F:GTP binding"/>
    <property type="evidence" value="ECO:0007669"/>
    <property type="project" value="UniProtKB-KW"/>
</dbReference>
<evidence type="ECO:0000256" key="6">
    <source>
        <dbReference type="ARBA" id="ARBA00022741"/>
    </source>
</evidence>
<evidence type="ECO:0000256" key="5">
    <source>
        <dbReference type="ARBA" id="ARBA00022618"/>
    </source>
</evidence>
<proteinExistence type="inferred from homology"/>
<evidence type="ECO:0000256" key="10">
    <source>
        <dbReference type="ARBA" id="ARBA00023306"/>
    </source>
</evidence>
<name>A0A6P6MR57_CARAU</name>
<dbReference type="InterPro" id="IPR027417">
    <property type="entry name" value="P-loop_NTPase"/>
</dbReference>
<evidence type="ECO:0000256" key="8">
    <source>
        <dbReference type="ARBA" id="ARBA00023054"/>
    </source>
</evidence>
<dbReference type="GO" id="GO:0051301">
    <property type="term" value="P:cell division"/>
    <property type="evidence" value="ECO:0007669"/>
    <property type="project" value="UniProtKB-KW"/>
</dbReference>
<accession>A0A6P6MR57</accession>
<keyword evidence="6 12" id="KW-0547">Nucleotide-binding</keyword>
<keyword evidence="7" id="KW-0995">Kinetochore</keyword>
<dbReference type="GO" id="GO:0005856">
    <property type="term" value="C:cytoskeleton"/>
    <property type="evidence" value="ECO:0007669"/>
    <property type="project" value="UniProtKB-ARBA"/>
</dbReference>
<evidence type="ECO:0000256" key="11">
    <source>
        <dbReference type="ARBA" id="ARBA00023328"/>
    </source>
</evidence>
<keyword evidence="8" id="KW-0175">Coiled coil</keyword>
<comment type="similarity">
    <text evidence="12">Belongs to the TRAFAC class TrmE-Era-EngA-EngB-Septin-like GTPase superfamily. Septin GTPase family.</text>
</comment>
<dbReference type="AlphaFoldDB" id="A0A6P6MR57"/>
<dbReference type="PANTHER" id="PTHR18884">
    <property type="entry name" value="SEPTIN"/>
    <property type="match status" value="1"/>
</dbReference>
<dbReference type="Pfam" id="PF00735">
    <property type="entry name" value="Septin"/>
    <property type="match status" value="1"/>
</dbReference>
<keyword evidence="9 12" id="KW-0342">GTP-binding</keyword>
<evidence type="ECO:0000313" key="16">
    <source>
        <dbReference type="RefSeq" id="XP_026099032.1"/>
    </source>
</evidence>
<protein>
    <recommendedName>
        <fullName evidence="4">Septin-7</fullName>
    </recommendedName>
</protein>
<dbReference type="FunFam" id="3.40.50.300:FF:000162">
    <property type="entry name" value="septin-7 isoform X1"/>
    <property type="match status" value="1"/>
</dbReference>
<evidence type="ECO:0000256" key="13">
    <source>
        <dbReference type="SAM" id="MobiDB-lite"/>
    </source>
</evidence>
<sequence>MENHSLQVEDIDLQGISAVVGEFSIALDDSGTESFLRDPDSSLCDSTKAEDRDESVHSSQTFGSSSSLSEEKTHPANDKSPLRPKIPAGGRFDPHDVLEKYIGIVSLPNQVQQKAVKRGFEFNLMVVGESGLGKSTLVNSLFLTNLYINRCMPDVSEKIARTVSITKNTVDIVEEGVNLRLTVIDTPGFGDALNNHESWKAAVYYVDQEMEKYRRNEIGLNRKNITDNRVHCCLYFISPHGHGLKPIDVNFMKALDQKVNIVPVLAKADSLTPKEISNMKAKILTEIDKFKIKIFQVPECDAENEDLFKQQTAEIKRSIPFAVIGSNTVAERNGRRVRARVYPWGIVEVENPVHSDFLKLRNMLVCTHMQDLKDVTWEMHYENYHAQCIQNMNHKVVLERKHSLCNQLRDSASDFPVPLMPVDRETERLIWEKDEELRRMQEVQERIQEQMHHGH</sequence>
<feature type="compositionally biased region" description="Basic and acidic residues" evidence="13">
    <location>
        <begin position="69"/>
        <end position="81"/>
    </location>
</feature>
<keyword evidence="15" id="KW-1185">Reference proteome</keyword>
<evidence type="ECO:0000256" key="1">
    <source>
        <dbReference type="ARBA" id="ARBA00004214"/>
    </source>
</evidence>
<dbReference type="InterPro" id="IPR016491">
    <property type="entry name" value="Septin"/>
</dbReference>
<feature type="compositionally biased region" description="Basic and acidic residues" evidence="13">
    <location>
        <begin position="47"/>
        <end position="56"/>
    </location>
</feature>
<gene>
    <name evidence="16" type="primary">LOC113070083</name>
</gene>
<dbReference type="GeneID" id="113070083"/>
<keyword evidence="11" id="KW-0137">Centromere</keyword>
<feature type="domain" description="Septin-type G" evidence="14">
    <location>
        <begin position="118"/>
        <end position="391"/>
    </location>
</feature>
<evidence type="ECO:0000313" key="15">
    <source>
        <dbReference type="Proteomes" id="UP000515129"/>
    </source>
</evidence>
<dbReference type="InterPro" id="IPR030379">
    <property type="entry name" value="G_SEPTIN_dom"/>
</dbReference>
<evidence type="ECO:0000256" key="3">
    <source>
        <dbReference type="ARBA" id="ARBA00004629"/>
    </source>
</evidence>
<evidence type="ECO:0000256" key="9">
    <source>
        <dbReference type="ARBA" id="ARBA00023134"/>
    </source>
</evidence>
<dbReference type="CDD" id="cd01850">
    <property type="entry name" value="CDC_Septin"/>
    <property type="match status" value="1"/>
</dbReference>
<dbReference type="GO" id="GO:0000776">
    <property type="term" value="C:kinetochore"/>
    <property type="evidence" value="ECO:0007669"/>
    <property type="project" value="UniProtKB-KW"/>
</dbReference>
<evidence type="ECO:0000256" key="4">
    <source>
        <dbReference type="ARBA" id="ARBA00018906"/>
    </source>
</evidence>
<evidence type="ECO:0000256" key="2">
    <source>
        <dbReference type="ARBA" id="ARBA00004626"/>
    </source>
</evidence>
<dbReference type="GO" id="GO:0032154">
    <property type="term" value="C:cleavage furrow"/>
    <property type="evidence" value="ECO:0007669"/>
    <property type="project" value="UniProtKB-SubCell"/>
</dbReference>
<keyword evidence="10" id="KW-0131">Cell cycle</keyword>
<dbReference type="GO" id="GO:0030496">
    <property type="term" value="C:midbody"/>
    <property type="evidence" value="ECO:0007669"/>
    <property type="project" value="UniProtKB-SubCell"/>
</dbReference>
<reference evidence="16" key="1">
    <citation type="submission" date="2025-08" db="UniProtKB">
        <authorList>
            <consortium name="RefSeq"/>
        </authorList>
    </citation>
    <scope>IDENTIFICATION</scope>
    <source>
        <strain evidence="16">Wakin</strain>
        <tissue evidence="16">Muscle</tissue>
    </source>
</reference>
<dbReference type="OrthoDB" id="416553at2759"/>
<comment type="subcellular location">
    <subcellularLocation>
        <location evidence="3">Chromosome</location>
        <location evidence="3">Centromere</location>
        <location evidence="3">Kinetochore</location>
    </subcellularLocation>
    <subcellularLocation>
        <location evidence="2">Cleavage furrow</location>
    </subcellularLocation>
    <subcellularLocation>
        <location evidence="1">Midbody</location>
    </subcellularLocation>
</comment>
<evidence type="ECO:0000256" key="7">
    <source>
        <dbReference type="ARBA" id="ARBA00022838"/>
    </source>
</evidence>
<dbReference type="PROSITE" id="PS51719">
    <property type="entry name" value="G_SEPTIN"/>
    <property type="match status" value="1"/>
</dbReference>
<organism evidence="15 16">
    <name type="scientific">Carassius auratus</name>
    <name type="common">Goldfish</name>
    <dbReference type="NCBI Taxonomy" id="7957"/>
    <lineage>
        <taxon>Eukaryota</taxon>
        <taxon>Metazoa</taxon>
        <taxon>Chordata</taxon>
        <taxon>Craniata</taxon>
        <taxon>Vertebrata</taxon>
        <taxon>Euteleostomi</taxon>
        <taxon>Actinopterygii</taxon>
        <taxon>Neopterygii</taxon>
        <taxon>Teleostei</taxon>
        <taxon>Ostariophysi</taxon>
        <taxon>Cypriniformes</taxon>
        <taxon>Cyprinidae</taxon>
        <taxon>Cyprininae</taxon>
        <taxon>Carassius</taxon>
    </lineage>
</organism>
<dbReference type="RefSeq" id="XP_026099032.1">
    <property type="nucleotide sequence ID" value="XM_026243247.1"/>
</dbReference>
<evidence type="ECO:0000259" key="14">
    <source>
        <dbReference type="PROSITE" id="PS51719"/>
    </source>
</evidence>
<dbReference type="Proteomes" id="UP000515129">
    <property type="component" value="Unplaced"/>
</dbReference>